<dbReference type="AlphaFoldDB" id="F8GUD9"/>
<keyword evidence="1" id="KW-0614">Plasmid</keyword>
<dbReference type="Proteomes" id="UP000006798">
    <property type="component" value="Plasmid pBB1"/>
</dbReference>
<organism evidence="1 2">
    <name type="scientific">Cupriavidus necator (strain ATCC 43291 / DSM 13513 / CCUG 52238 / LMG 8453 / N-1)</name>
    <name type="common">Ralstonia eutropha</name>
    <dbReference type="NCBI Taxonomy" id="1042878"/>
    <lineage>
        <taxon>Bacteria</taxon>
        <taxon>Pseudomonadati</taxon>
        <taxon>Pseudomonadota</taxon>
        <taxon>Betaproteobacteria</taxon>
        <taxon>Burkholderiales</taxon>
        <taxon>Burkholderiaceae</taxon>
        <taxon>Cupriavidus</taxon>
    </lineage>
</organism>
<reference evidence="1 2" key="1">
    <citation type="journal article" date="2011" name="J. Bacteriol.">
        <title>Complete genome sequence of the type strain Cupriavidus necator N-1.</title>
        <authorList>
            <person name="Poehlein A."/>
            <person name="Kusian B."/>
            <person name="Friedrich B."/>
            <person name="Daniel R."/>
            <person name="Bowien B."/>
        </authorList>
    </citation>
    <scope>NUCLEOTIDE SEQUENCE [LARGE SCALE GENOMIC DNA]</scope>
    <source>
        <strain evidence="2">ATCC 43291 / DSM 13513 / CCUG 52238 / LMG 8453 / N-1</strain>
        <plasmid evidence="1 2">pBB1</plasmid>
    </source>
</reference>
<evidence type="ECO:0000313" key="1">
    <source>
        <dbReference type="EMBL" id="AEI82343.1"/>
    </source>
</evidence>
<gene>
    <name evidence="1" type="ordered locus">CNE_BB1p09310</name>
</gene>
<name>F8GUD9_CUPNN</name>
<accession>F8GUD9</accession>
<proteinExistence type="predicted"/>
<protein>
    <submittedName>
        <fullName evidence="1">Uncharacterized protein</fullName>
    </submittedName>
</protein>
<dbReference type="EMBL" id="CP002879">
    <property type="protein sequence ID" value="AEI82343.1"/>
    <property type="molecule type" value="Genomic_DNA"/>
</dbReference>
<evidence type="ECO:0000313" key="2">
    <source>
        <dbReference type="Proteomes" id="UP000006798"/>
    </source>
</evidence>
<dbReference type="KEGG" id="cnc:CNE_BB1p09310"/>
<dbReference type="HOGENOM" id="CLU_3232476_0_0_4"/>
<sequence>MQGHRDLLQARTLDAASLDAIRQNSVLAIDALNVAEYLAARLP</sequence>
<geneLocation type="plasmid" evidence="1 2">
    <name>pBB1</name>
</geneLocation>